<evidence type="ECO:0000256" key="2">
    <source>
        <dbReference type="PROSITE-ProRule" id="PRU00703"/>
    </source>
</evidence>
<evidence type="ECO:0000259" key="3">
    <source>
        <dbReference type="PROSITE" id="PS51371"/>
    </source>
</evidence>
<dbReference type="SUPFAM" id="SSF54631">
    <property type="entry name" value="CBS-domain pair"/>
    <property type="match status" value="1"/>
</dbReference>
<dbReference type="Pfam" id="PF00571">
    <property type="entry name" value="CBS"/>
    <property type="match status" value="2"/>
</dbReference>
<dbReference type="RefSeq" id="WP_261692976.1">
    <property type="nucleotide sequence ID" value="NZ_CP104694.1"/>
</dbReference>
<proteinExistence type="predicted"/>
<sequence>MRIANLCTRRVISAVPSMSLMEAADLMSRHQVGTLVVVAGTDDARRPVGMLTDRDIVVSVVARGRDPSQHTVAEVMTASIVVCRDDDILFDVVQVMRCRGVRRMPVVDANGVLCGVISADDLIAGISEQLVALVSTVTSSETSKPRDLDDADGVAVTRR</sequence>
<keyword evidence="1 2" id="KW-0129">CBS domain</keyword>
<feature type="domain" description="CBS" evidence="3">
    <location>
        <begin position="7"/>
        <end position="68"/>
    </location>
</feature>
<organism evidence="4 5">
    <name type="scientific">Tahibacter amnicola</name>
    <dbReference type="NCBI Taxonomy" id="2976241"/>
    <lineage>
        <taxon>Bacteria</taxon>
        <taxon>Pseudomonadati</taxon>
        <taxon>Pseudomonadota</taxon>
        <taxon>Gammaproteobacteria</taxon>
        <taxon>Lysobacterales</taxon>
        <taxon>Rhodanobacteraceae</taxon>
        <taxon>Tahibacter</taxon>
    </lineage>
</organism>
<dbReference type="PANTHER" id="PTHR43080:SF2">
    <property type="entry name" value="CBS DOMAIN-CONTAINING PROTEIN"/>
    <property type="match status" value="1"/>
</dbReference>
<accession>A0ABY6B8Y1</accession>
<evidence type="ECO:0000313" key="5">
    <source>
        <dbReference type="Proteomes" id="UP001064632"/>
    </source>
</evidence>
<dbReference type="EMBL" id="CP104694">
    <property type="protein sequence ID" value="UXI65986.1"/>
    <property type="molecule type" value="Genomic_DNA"/>
</dbReference>
<evidence type="ECO:0000313" key="4">
    <source>
        <dbReference type="EMBL" id="UXI65986.1"/>
    </source>
</evidence>
<keyword evidence="5" id="KW-1185">Reference proteome</keyword>
<gene>
    <name evidence="4" type="ORF">N4264_14605</name>
</gene>
<dbReference type="Gene3D" id="3.10.580.10">
    <property type="entry name" value="CBS-domain"/>
    <property type="match status" value="1"/>
</dbReference>
<dbReference type="PROSITE" id="PS51371">
    <property type="entry name" value="CBS"/>
    <property type="match status" value="2"/>
</dbReference>
<dbReference type="InterPro" id="IPR051257">
    <property type="entry name" value="Diverse_CBS-Domain"/>
</dbReference>
<dbReference type="CDD" id="cd17775">
    <property type="entry name" value="CBS_pair_bact_arch"/>
    <property type="match status" value="1"/>
</dbReference>
<dbReference type="PANTHER" id="PTHR43080">
    <property type="entry name" value="CBS DOMAIN-CONTAINING PROTEIN CBSX3, MITOCHONDRIAL"/>
    <property type="match status" value="1"/>
</dbReference>
<feature type="domain" description="CBS" evidence="3">
    <location>
        <begin position="76"/>
        <end position="133"/>
    </location>
</feature>
<dbReference type="InterPro" id="IPR046342">
    <property type="entry name" value="CBS_dom_sf"/>
</dbReference>
<dbReference type="SMART" id="SM00116">
    <property type="entry name" value="CBS"/>
    <property type="match status" value="2"/>
</dbReference>
<reference evidence="4" key="1">
    <citation type="submission" date="2022-09" db="EMBL/GenBank/DDBJ databases">
        <title>Tahibacter sp. nov., isolated from a fresh water.</title>
        <authorList>
            <person name="Baek J.H."/>
            <person name="Lee J.K."/>
            <person name="Kim J.M."/>
            <person name="Jeon C.O."/>
        </authorList>
    </citation>
    <scope>NUCLEOTIDE SEQUENCE</scope>
    <source>
        <strain evidence="4">W38</strain>
    </source>
</reference>
<name>A0ABY6B8Y1_9GAMM</name>
<dbReference type="InterPro" id="IPR000644">
    <property type="entry name" value="CBS_dom"/>
</dbReference>
<protein>
    <submittedName>
        <fullName evidence="4">CBS domain-containing protein</fullName>
    </submittedName>
</protein>
<dbReference type="Proteomes" id="UP001064632">
    <property type="component" value="Chromosome"/>
</dbReference>
<evidence type="ECO:0000256" key="1">
    <source>
        <dbReference type="ARBA" id="ARBA00023122"/>
    </source>
</evidence>